<dbReference type="GO" id="GO:0016679">
    <property type="term" value="F:oxidoreductase activity, acting on diphenols and related substances as donors"/>
    <property type="evidence" value="ECO:0007669"/>
    <property type="project" value="TreeGrafter"/>
</dbReference>
<evidence type="ECO:0000256" key="5">
    <source>
        <dbReference type="ARBA" id="ARBA00023004"/>
    </source>
</evidence>
<keyword evidence="7" id="KW-0288">FMN</keyword>
<evidence type="ECO:0000256" key="1">
    <source>
        <dbReference type="ARBA" id="ARBA00004141"/>
    </source>
</evidence>
<keyword evidence="2 7" id="KW-0813">Transport</keyword>
<comment type="subunit">
    <text evidence="7">Heterodimer of a catalytic subunit (MsrP) and a heme-binding subunit (MsrQ).</text>
</comment>
<comment type="function">
    <text evidence="7">Part of the MsrPQ system that repairs oxidized periplasmic proteins containing methionine sulfoxide residues (Met-O), using respiratory chain electrons. Thus protects these proteins from oxidative-stress damage caused by reactive species of oxygen and chlorine generated by the host defense mechanisms. MsrPQ is essential for the maintenance of envelope integrity under bleach stress, rescuing a wide series of structurally unrelated periplasmic proteins from methionine oxidation. MsrQ provides electrons for reduction to the reductase catalytic subunit MsrP, using the quinone pool of the respiratory chain.</text>
</comment>
<reference evidence="9 10" key="1">
    <citation type="submission" date="2019-03" db="EMBL/GenBank/DDBJ databases">
        <title>Genomic Encyclopedia of Type Strains, Phase III (KMG-III): the genomes of soil and plant-associated and newly described type strains.</title>
        <authorList>
            <person name="Whitman W."/>
        </authorList>
    </citation>
    <scope>NUCLEOTIDE SEQUENCE [LARGE SCALE GENOMIC DNA]</scope>
    <source>
        <strain evidence="9 10">CGMCC 1.7660</strain>
    </source>
</reference>
<feature type="transmembrane region" description="Helical" evidence="7">
    <location>
        <begin position="168"/>
        <end position="185"/>
    </location>
</feature>
<dbReference type="Proteomes" id="UP000295783">
    <property type="component" value="Unassembled WGS sequence"/>
</dbReference>
<keyword evidence="7" id="KW-1003">Cell membrane</keyword>
<evidence type="ECO:0000313" key="9">
    <source>
        <dbReference type="EMBL" id="TDQ81492.1"/>
    </source>
</evidence>
<protein>
    <recommendedName>
        <fullName evidence="7">Protein-methionine-sulfoxide reductase heme-binding subunit MsrQ</fullName>
    </recommendedName>
    <alternativeName>
        <fullName evidence="7">Flavocytochrome MsrQ</fullName>
    </alternativeName>
</protein>
<gene>
    <name evidence="7" type="primary">msrQ</name>
    <name evidence="9" type="ORF">A8950_2560</name>
</gene>
<dbReference type="GO" id="GO:0020037">
    <property type="term" value="F:heme binding"/>
    <property type="evidence" value="ECO:0007669"/>
    <property type="project" value="UniProtKB-UniRule"/>
</dbReference>
<dbReference type="PANTHER" id="PTHR36964:SF1">
    <property type="entry name" value="PROTEIN-METHIONINE-SULFOXIDE REDUCTASE HEME-BINDING SUBUNIT MSRQ"/>
    <property type="match status" value="1"/>
</dbReference>
<feature type="domain" description="Ferric oxidoreductase" evidence="8">
    <location>
        <begin position="67"/>
        <end position="179"/>
    </location>
</feature>
<dbReference type="GO" id="GO:0009055">
    <property type="term" value="F:electron transfer activity"/>
    <property type="evidence" value="ECO:0007669"/>
    <property type="project" value="UniProtKB-UniRule"/>
</dbReference>
<dbReference type="GO" id="GO:0046872">
    <property type="term" value="F:metal ion binding"/>
    <property type="evidence" value="ECO:0007669"/>
    <property type="project" value="UniProtKB-KW"/>
</dbReference>
<dbReference type="GO" id="GO:0010181">
    <property type="term" value="F:FMN binding"/>
    <property type="evidence" value="ECO:0007669"/>
    <property type="project" value="UniProtKB-UniRule"/>
</dbReference>
<feature type="transmembrane region" description="Helical" evidence="7">
    <location>
        <begin position="12"/>
        <end position="36"/>
    </location>
</feature>
<dbReference type="RefSeq" id="WP_133614045.1">
    <property type="nucleotide sequence ID" value="NZ_SNYW01000009.1"/>
</dbReference>
<comment type="similarity">
    <text evidence="7">Belongs to the MsrQ family.</text>
</comment>
<feature type="transmembrane region" description="Helical" evidence="7">
    <location>
        <begin position="191"/>
        <end position="209"/>
    </location>
</feature>
<comment type="caution">
    <text evidence="9">The sequence shown here is derived from an EMBL/GenBank/DDBJ whole genome shotgun (WGS) entry which is preliminary data.</text>
</comment>
<name>A0A4R6WLA9_9PROT</name>
<keyword evidence="4 7" id="KW-1133">Transmembrane helix</keyword>
<dbReference type="PANTHER" id="PTHR36964">
    <property type="entry name" value="PROTEIN-METHIONINE-SULFOXIDE REDUCTASE HEME-BINDING SUBUNIT MSRQ"/>
    <property type="match status" value="1"/>
</dbReference>
<comment type="subcellular location">
    <subcellularLocation>
        <location evidence="7">Cell membrane</location>
        <topology evidence="7">Multi-pass membrane protein</topology>
    </subcellularLocation>
    <subcellularLocation>
        <location evidence="1">Membrane</location>
        <topology evidence="1">Multi-pass membrane protein</topology>
    </subcellularLocation>
</comment>
<dbReference type="HAMAP" id="MF_01207">
    <property type="entry name" value="MsrQ"/>
    <property type="match status" value="1"/>
</dbReference>
<dbReference type="InterPro" id="IPR013130">
    <property type="entry name" value="Fe3_Rdtase_TM_dom"/>
</dbReference>
<accession>A0A4R6WLA9</accession>
<feature type="transmembrane region" description="Helical" evidence="7">
    <location>
        <begin position="221"/>
        <end position="243"/>
    </location>
</feature>
<keyword evidence="10" id="KW-1185">Reference proteome</keyword>
<evidence type="ECO:0000256" key="4">
    <source>
        <dbReference type="ARBA" id="ARBA00022989"/>
    </source>
</evidence>
<feature type="transmembrane region" description="Helical" evidence="7">
    <location>
        <begin position="268"/>
        <end position="285"/>
    </location>
</feature>
<dbReference type="EMBL" id="SNYW01000009">
    <property type="protein sequence ID" value="TDQ81492.1"/>
    <property type="molecule type" value="Genomic_DNA"/>
</dbReference>
<organism evidence="9 10">
    <name type="scientific">Dongia mobilis</name>
    <dbReference type="NCBI Taxonomy" id="578943"/>
    <lineage>
        <taxon>Bacteria</taxon>
        <taxon>Pseudomonadati</taxon>
        <taxon>Pseudomonadota</taxon>
        <taxon>Alphaproteobacteria</taxon>
        <taxon>Rhodospirillales</taxon>
        <taxon>Dongiaceae</taxon>
        <taxon>Dongia</taxon>
    </lineage>
</organism>
<dbReference type="Pfam" id="PF01794">
    <property type="entry name" value="Ferric_reduct"/>
    <property type="match status" value="1"/>
</dbReference>
<dbReference type="GO" id="GO:0005886">
    <property type="term" value="C:plasma membrane"/>
    <property type="evidence" value="ECO:0007669"/>
    <property type="project" value="UniProtKB-SubCell"/>
</dbReference>
<proteinExistence type="inferred from homology"/>
<comment type="caution">
    <text evidence="7">Lacks conserved residue(s) required for the propagation of feature annotation.</text>
</comment>
<dbReference type="AlphaFoldDB" id="A0A4R6WLA9"/>
<comment type="cofactor">
    <cofactor evidence="7">
        <name>FMN</name>
        <dbReference type="ChEBI" id="CHEBI:58210"/>
    </cofactor>
    <text evidence="7">Binds 1 FMN per subunit.</text>
</comment>
<keyword evidence="3 7" id="KW-0812">Transmembrane</keyword>
<dbReference type="GO" id="GO:0030091">
    <property type="term" value="P:protein repair"/>
    <property type="evidence" value="ECO:0007669"/>
    <property type="project" value="UniProtKB-UniRule"/>
</dbReference>
<keyword evidence="7" id="KW-0249">Electron transport</keyword>
<evidence type="ECO:0000259" key="8">
    <source>
        <dbReference type="Pfam" id="PF01794"/>
    </source>
</evidence>
<evidence type="ECO:0000256" key="3">
    <source>
        <dbReference type="ARBA" id="ARBA00022692"/>
    </source>
</evidence>
<evidence type="ECO:0000256" key="6">
    <source>
        <dbReference type="ARBA" id="ARBA00023136"/>
    </source>
</evidence>
<keyword evidence="7" id="KW-0349">Heme</keyword>
<feature type="transmembrane region" description="Helical" evidence="7">
    <location>
        <begin position="98"/>
        <end position="117"/>
    </location>
</feature>
<evidence type="ECO:0000256" key="2">
    <source>
        <dbReference type="ARBA" id="ARBA00022448"/>
    </source>
</evidence>
<evidence type="ECO:0000313" key="10">
    <source>
        <dbReference type="Proteomes" id="UP000295783"/>
    </source>
</evidence>
<keyword evidence="6 7" id="KW-0472">Membrane</keyword>
<keyword evidence="7" id="KW-0479">Metal-binding</keyword>
<feature type="transmembrane region" description="Helical" evidence="7">
    <location>
        <begin position="129"/>
        <end position="148"/>
    </location>
</feature>
<keyword evidence="5 7" id="KW-0408">Iron</keyword>
<dbReference type="OrthoDB" id="9788328at2"/>
<keyword evidence="7" id="KW-0285">Flavoprotein</keyword>
<feature type="transmembrane region" description="Helical" evidence="7">
    <location>
        <begin position="66"/>
        <end position="86"/>
    </location>
</feature>
<sequence length="302" mass="33274">MYPWLDRSGRVSGLKLSVFLALLLPGAWIAVAWAFATPDPAAGGLIAGAVTSATDAMPVTKALHEIGLWTVRFLILTLAITPLRRLAAWPALVQIRRMVGVAAFAYAAAHFFLYVVQQNYRFGFVASEIVLRFYLALGFVTLLGLSVLALTSTDRAMRRLGGKTWQRLHYLVYPFTALGLWHFFLQSKIDVSEPVLMSGLFIWLMLYRLAYRWNGEKSLALWHLLTLACASGALAMAGEWAWYEAMTTLGGSRVFAANFSLAAGLRPAWWVLIAGLAMALLKLIADHGWGRNRAAARTRAAA</sequence>
<comment type="cofactor">
    <cofactor evidence="7">
        <name>heme b</name>
        <dbReference type="ChEBI" id="CHEBI:60344"/>
    </cofactor>
    <text evidence="7">Binds 1 heme b (iron(II)-protoporphyrin IX) group per subunit.</text>
</comment>
<dbReference type="InterPro" id="IPR022837">
    <property type="entry name" value="MsrQ-like"/>
</dbReference>
<evidence type="ECO:0000256" key="7">
    <source>
        <dbReference type="HAMAP-Rule" id="MF_01207"/>
    </source>
</evidence>